<evidence type="ECO:0000313" key="5">
    <source>
        <dbReference type="Proteomes" id="UP001152561"/>
    </source>
</evidence>
<dbReference type="PROSITE" id="PS51375">
    <property type="entry name" value="PPR"/>
    <property type="match status" value="1"/>
</dbReference>
<evidence type="ECO:0000256" key="3">
    <source>
        <dbReference type="PROSITE-ProRule" id="PRU00708"/>
    </source>
</evidence>
<dbReference type="InterPro" id="IPR002885">
    <property type="entry name" value="PPR_rpt"/>
</dbReference>
<evidence type="ECO:0000256" key="1">
    <source>
        <dbReference type="ARBA" id="ARBA00007626"/>
    </source>
</evidence>
<comment type="caution">
    <text evidence="4">The sequence shown here is derived from an EMBL/GenBank/DDBJ whole genome shotgun (WGS) entry which is preliminary data.</text>
</comment>
<name>A0A9Q1MFV6_9SOLA</name>
<keyword evidence="2" id="KW-0677">Repeat</keyword>
<proteinExistence type="inferred from homology"/>
<dbReference type="Pfam" id="PF01535">
    <property type="entry name" value="PPR"/>
    <property type="match status" value="1"/>
</dbReference>
<organism evidence="4 5">
    <name type="scientific">Anisodus acutangulus</name>
    <dbReference type="NCBI Taxonomy" id="402998"/>
    <lineage>
        <taxon>Eukaryota</taxon>
        <taxon>Viridiplantae</taxon>
        <taxon>Streptophyta</taxon>
        <taxon>Embryophyta</taxon>
        <taxon>Tracheophyta</taxon>
        <taxon>Spermatophyta</taxon>
        <taxon>Magnoliopsida</taxon>
        <taxon>eudicotyledons</taxon>
        <taxon>Gunneridae</taxon>
        <taxon>Pentapetalae</taxon>
        <taxon>asterids</taxon>
        <taxon>lamiids</taxon>
        <taxon>Solanales</taxon>
        <taxon>Solanaceae</taxon>
        <taxon>Solanoideae</taxon>
        <taxon>Hyoscyameae</taxon>
        <taxon>Anisodus</taxon>
    </lineage>
</organism>
<dbReference type="EMBL" id="JAJAGQ010000008">
    <property type="protein sequence ID" value="KAJ8556440.1"/>
    <property type="molecule type" value="Genomic_DNA"/>
</dbReference>
<evidence type="ECO:0000256" key="2">
    <source>
        <dbReference type="ARBA" id="ARBA00022737"/>
    </source>
</evidence>
<dbReference type="Gene3D" id="1.25.40.10">
    <property type="entry name" value="Tetratricopeptide repeat domain"/>
    <property type="match status" value="1"/>
</dbReference>
<dbReference type="InterPro" id="IPR011990">
    <property type="entry name" value="TPR-like_helical_dom_sf"/>
</dbReference>
<dbReference type="PANTHER" id="PTHR47447:SF17">
    <property type="entry name" value="OS12G0638900 PROTEIN"/>
    <property type="match status" value="1"/>
</dbReference>
<keyword evidence="5" id="KW-1185">Reference proteome</keyword>
<comment type="similarity">
    <text evidence="1">Belongs to the PPR family. P subfamily.</text>
</comment>
<accession>A0A9Q1MFV6</accession>
<dbReference type="OrthoDB" id="42736at2759"/>
<dbReference type="NCBIfam" id="TIGR00756">
    <property type="entry name" value="PPR"/>
    <property type="match status" value="2"/>
</dbReference>
<dbReference type="Proteomes" id="UP001152561">
    <property type="component" value="Unassembled WGS sequence"/>
</dbReference>
<dbReference type="PANTHER" id="PTHR47447">
    <property type="entry name" value="OS03G0856100 PROTEIN"/>
    <property type="match status" value="1"/>
</dbReference>
<protein>
    <recommendedName>
        <fullName evidence="6">Pentatricopeptide repeat-containing protein</fullName>
    </recommendedName>
</protein>
<reference evidence="5" key="1">
    <citation type="journal article" date="2023" name="Proc. Natl. Acad. Sci. U.S.A.">
        <title>Genomic and structural basis for evolution of tropane alkaloid biosynthesis.</title>
        <authorList>
            <person name="Wanga Y.-J."/>
            <person name="Taina T."/>
            <person name="Yua J.-Y."/>
            <person name="Lia J."/>
            <person name="Xua B."/>
            <person name="Chenc J."/>
            <person name="D'Auriad J.C."/>
            <person name="Huanga J.-P."/>
            <person name="Huanga S.-X."/>
        </authorList>
    </citation>
    <scope>NUCLEOTIDE SEQUENCE [LARGE SCALE GENOMIC DNA]</scope>
    <source>
        <strain evidence="5">cv. KIB-2019</strain>
    </source>
</reference>
<feature type="repeat" description="PPR" evidence="3">
    <location>
        <begin position="54"/>
        <end position="88"/>
    </location>
</feature>
<dbReference type="AlphaFoldDB" id="A0A9Q1MFV6"/>
<sequence length="119" mass="13477">MQRSSSSKQMKVNNFQSGFGIFASLVDTMGKAGRLDTSLKVYTEMQEDFGLRPSATMFVSLIESFVKAGILETALRPWDEMKKSGFRLNYRLYTMIVESHAKSGKLDVEMSVFLDMEKP</sequence>
<evidence type="ECO:0008006" key="6">
    <source>
        <dbReference type="Google" id="ProtNLM"/>
    </source>
</evidence>
<evidence type="ECO:0000313" key="4">
    <source>
        <dbReference type="EMBL" id="KAJ8556440.1"/>
    </source>
</evidence>
<dbReference type="Pfam" id="PF13812">
    <property type="entry name" value="PPR_3"/>
    <property type="match status" value="1"/>
</dbReference>
<gene>
    <name evidence="4" type="ORF">K7X08_032192</name>
</gene>